<dbReference type="AlphaFoldDB" id="A0A6M1TSA5"/>
<feature type="signal peptide" evidence="1">
    <location>
        <begin position="1"/>
        <end position="18"/>
    </location>
</feature>
<keyword evidence="3" id="KW-1185">Reference proteome</keyword>
<gene>
    <name evidence="2" type="ORF">G5V65_07135</name>
</gene>
<evidence type="ECO:0000313" key="3">
    <source>
        <dbReference type="Proteomes" id="UP000474758"/>
    </source>
</evidence>
<reference evidence="2 3" key="1">
    <citation type="submission" date="2020-02" db="EMBL/GenBank/DDBJ databases">
        <title>Rhodobacter translucens sp. nov., a novel bacterium isolated from activated sludge.</title>
        <authorList>
            <person name="Liu J."/>
        </authorList>
    </citation>
    <scope>NUCLEOTIDE SEQUENCE [LARGE SCALE GENOMIC DNA]</scope>
    <source>
        <strain evidence="2 3">HX-7-19</strain>
    </source>
</reference>
<evidence type="ECO:0008006" key="4">
    <source>
        <dbReference type="Google" id="ProtNLM"/>
    </source>
</evidence>
<dbReference type="RefSeq" id="WP_165048394.1">
    <property type="nucleotide sequence ID" value="NZ_JAALFE010000005.1"/>
</dbReference>
<comment type="caution">
    <text evidence="2">The sequence shown here is derived from an EMBL/GenBank/DDBJ whole genome shotgun (WGS) entry which is preliminary data.</text>
</comment>
<accession>A0A6M1TSA5</accession>
<sequence length="114" mass="12050">MHLRLAAAALFLALPAFAQDLATGDTLKAAIADKTVQGSMIESGAYTEFYAADGTIKGDGYTGTWAVEGDQMCFDYGEGANCWSVRLEGDTVTWVKDGKDDGTGTLIPGNVNNY</sequence>
<protein>
    <recommendedName>
        <fullName evidence="4">DUF995 domain-containing protein</fullName>
    </recommendedName>
</protein>
<proteinExistence type="predicted"/>
<evidence type="ECO:0000313" key="2">
    <source>
        <dbReference type="EMBL" id="NGQ90667.1"/>
    </source>
</evidence>
<name>A0A6M1TSA5_9RHOB</name>
<feature type="chain" id="PRO_5026987387" description="DUF995 domain-containing protein" evidence="1">
    <location>
        <begin position="19"/>
        <end position="114"/>
    </location>
</feature>
<evidence type="ECO:0000256" key="1">
    <source>
        <dbReference type="SAM" id="SignalP"/>
    </source>
</evidence>
<organism evidence="2 3">
    <name type="scientific">Paragemmobacter kunshanensis</name>
    <dbReference type="NCBI Taxonomy" id="2583234"/>
    <lineage>
        <taxon>Bacteria</taxon>
        <taxon>Pseudomonadati</taxon>
        <taxon>Pseudomonadota</taxon>
        <taxon>Alphaproteobacteria</taxon>
        <taxon>Rhodobacterales</taxon>
        <taxon>Paracoccaceae</taxon>
        <taxon>Paragemmobacter</taxon>
    </lineage>
</organism>
<dbReference type="EMBL" id="JAALFE010000005">
    <property type="protein sequence ID" value="NGQ90667.1"/>
    <property type="molecule type" value="Genomic_DNA"/>
</dbReference>
<keyword evidence="1" id="KW-0732">Signal</keyword>
<dbReference type="Proteomes" id="UP000474758">
    <property type="component" value="Unassembled WGS sequence"/>
</dbReference>